<keyword evidence="5" id="KW-0378">Hydrolase</keyword>
<protein>
    <submittedName>
        <fullName evidence="5">ABC transporter ATP-binding protein</fullName>
        <ecNumber evidence="5">3.6.3.-</ecNumber>
    </submittedName>
</protein>
<keyword evidence="3 5" id="KW-0067">ATP-binding</keyword>
<dbReference type="PANTHER" id="PTHR42939">
    <property type="entry name" value="ABC TRANSPORTER ATP-BINDING PROTEIN ALBC-RELATED"/>
    <property type="match status" value="1"/>
</dbReference>
<dbReference type="Gene3D" id="3.40.50.300">
    <property type="entry name" value="P-loop containing nucleotide triphosphate hydrolases"/>
    <property type="match status" value="1"/>
</dbReference>
<name>A0A449BD78_HAPAX</name>
<keyword evidence="2" id="KW-0547">Nucleotide-binding</keyword>
<dbReference type="KEGG" id="aaxa:NCTC10138_00746"/>
<dbReference type="SUPFAM" id="SSF52540">
    <property type="entry name" value="P-loop containing nucleoside triphosphate hydrolases"/>
    <property type="match status" value="1"/>
</dbReference>
<evidence type="ECO:0000259" key="4">
    <source>
        <dbReference type="PROSITE" id="PS50893"/>
    </source>
</evidence>
<dbReference type="Proteomes" id="UP000289841">
    <property type="component" value="Chromosome"/>
</dbReference>
<evidence type="ECO:0000256" key="2">
    <source>
        <dbReference type="ARBA" id="ARBA00022741"/>
    </source>
</evidence>
<proteinExistence type="predicted"/>
<dbReference type="EMBL" id="LR215048">
    <property type="protein sequence ID" value="VEU80377.1"/>
    <property type="molecule type" value="Genomic_DNA"/>
</dbReference>
<reference evidence="5 6" key="1">
    <citation type="submission" date="2019-01" db="EMBL/GenBank/DDBJ databases">
        <authorList>
            <consortium name="Pathogen Informatics"/>
        </authorList>
    </citation>
    <scope>NUCLEOTIDE SEQUENCE [LARGE SCALE GENOMIC DNA]</scope>
    <source>
        <strain evidence="5 6">NCTC10138</strain>
    </source>
</reference>
<dbReference type="Pfam" id="PF00005">
    <property type="entry name" value="ABC_tran"/>
    <property type="match status" value="1"/>
</dbReference>
<dbReference type="InterPro" id="IPR027417">
    <property type="entry name" value="P-loop_NTPase"/>
</dbReference>
<dbReference type="AlphaFoldDB" id="A0A449BD78"/>
<organism evidence="5 6">
    <name type="scientific">Haploplasma axanthum</name>
    <name type="common">Acholeplasma axanthum</name>
    <dbReference type="NCBI Taxonomy" id="29552"/>
    <lineage>
        <taxon>Bacteria</taxon>
        <taxon>Bacillati</taxon>
        <taxon>Mycoplasmatota</taxon>
        <taxon>Mollicutes</taxon>
        <taxon>Acholeplasmatales</taxon>
        <taxon>Acholeplasmataceae</taxon>
        <taxon>Haploplasma</taxon>
    </lineage>
</organism>
<sequence>MIEIKNLNKSFGSKHVIKNMNLKLEKGTIFGLIGINGAGKSTLLRLLSGVLNPDSGEIFVDEKLINEESKKKIFYLSDNPPYTSLTKLVDIKELYETFYDFDNQIFEEIIEIFKLPINEPISKFSKGMRRQGYIALAFATKASYLLFDEVFDGLDPQARLKFKQFMINNINSEQIIIITSHSLRELEDICDTFGMIDGGYFKRYGQIDFELNKLKKYQIVLKELEKDVFIKQLKCLFKKQEGRVLTIITEELTEDINNYLDKNNYLVIDELSISFEEYFIVTQEENKKWKNILNIYLKQISSKQ</sequence>
<dbReference type="InterPro" id="IPR051782">
    <property type="entry name" value="ABC_Transporter_VariousFunc"/>
</dbReference>
<evidence type="ECO:0000256" key="3">
    <source>
        <dbReference type="ARBA" id="ARBA00022840"/>
    </source>
</evidence>
<evidence type="ECO:0000313" key="6">
    <source>
        <dbReference type="Proteomes" id="UP000289841"/>
    </source>
</evidence>
<dbReference type="STRING" id="1278311.GCA_000428705_01172"/>
<gene>
    <name evidence="5" type="primary">metN_2</name>
    <name evidence="5" type="ORF">NCTC10138_00746</name>
</gene>
<dbReference type="SMART" id="SM00382">
    <property type="entry name" value="AAA"/>
    <property type="match status" value="1"/>
</dbReference>
<accession>A0A449BD78</accession>
<dbReference type="GO" id="GO:0016887">
    <property type="term" value="F:ATP hydrolysis activity"/>
    <property type="evidence" value="ECO:0007669"/>
    <property type="project" value="InterPro"/>
</dbReference>
<dbReference type="PROSITE" id="PS50893">
    <property type="entry name" value="ABC_TRANSPORTER_2"/>
    <property type="match status" value="1"/>
</dbReference>
<dbReference type="InterPro" id="IPR003593">
    <property type="entry name" value="AAA+_ATPase"/>
</dbReference>
<evidence type="ECO:0000256" key="1">
    <source>
        <dbReference type="ARBA" id="ARBA00022448"/>
    </source>
</evidence>
<dbReference type="InterPro" id="IPR003439">
    <property type="entry name" value="ABC_transporter-like_ATP-bd"/>
</dbReference>
<feature type="domain" description="ABC transporter" evidence="4">
    <location>
        <begin position="2"/>
        <end position="223"/>
    </location>
</feature>
<dbReference type="GO" id="GO:0005524">
    <property type="term" value="F:ATP binding"/>
    <property type="evidence" value="ECO:0007669"/>
    <property type="project" value="UniProtKB-KW"/>
</dbReference>
<evidence type="ECO:0000313" key="5">
    <source>
        <dbReference type="EMBL" id="VEU80377.1"/>
    </source>
</evidence>
<dbReference type="CDD" id="cd03230">
    <property type="entry name" value="ABC_DR_subfamily_A"/>
    <property type="match status" value="1"/>
</dbReference>
<dbReference type="PANTHER" id="PTHR42939:SF1">
    <property type="entry name" value="ABC TRANSPORTER ATP-BINDING PROTEIN ALBC-RELATED"/>
    <property type="match status" value="1"/>
</dbReference>
<keyword evidence="6" id="KW-1185">Reference proteome</keyword>
<dbReference type="EC" id="3.6.3.-" evidence="5"/>
<keyword evidence="1" id="KW-0813">Transport</keyword>